<gene>
    <name evidence="5" type="ORF">E6O51_07105</name>
</gene>
<feature type="domain" description="SsuA/THI5-like" evidence="4">
    <location>
        <begin position="59"/>
        <end position="198"/>
    </location>
</feature>
<sequence>MSLDTKVPFALRERRRMLNGALALSLLALGLPARQVMAKAGELARITLRVSDMKGSDDGFFPQAGVDGTPYRLRRVRLGQASLGAEALNAGAYDFGLQSNIASVFLPAGSPVRLAGFVGFEAAAFKVYVRRGAGIASLAQIRGKRVAYMRGGPLHLLLIELLKQEGIGLDEIRPVALSALDSAAAFLAGDIDVVLAGMFAPSWQIEQGGGELLVGGDHFPEFARNNGSSPAVHRSVLDDPLKTRAVADYLLRLQQTWHWLDEHEDVWAASLGDLYGLPVEFILKHRPRPRPTAILGSDEGRSRLAAVARAFHETGAIPALPDLDRLWDDRLEALLLRA</sequence>
<keyword evidence="3" id="KW-0732">Signal</keyword>
<evidence type="ECO:0000313" key="5">
    <source>
        <dbReference type="EMBL" id="THF62719.1"/>
    </source>
</evidence>
<dbReference type="RefSeq" id="WP_136384272.1">
    <property type="nucleotide sequence ID" value="NZ_SSOD01000004.1"/>
</dbReference>
<evidence type="ECO:0000313" key="6">
    <source>
        <dbReference type="Proteomes" id="UP000307956"/>
    </source>
</evidence>
<dbReference type="InterPro" id="IPR015168">
    <property type="entry name" value="SsuA/THI5"/>
</dbReference>
<reference evidence="5 6" key="1">
    <citation type="submission" date="2019-04" db="EMBL/GenBank/DDBJ databases">
        <title>Azoarcus rhizosphaerae sp. nov. isolated from rhizosphere of Ficus religiosa.</title>
        <authorList>
            <person name="Lin S.-Y."/>
            <person name="Hameed A."/>
            <person name="Hsu Y.-H."/>
            <person name="Young C.-C."/>
        </authorList>
    </citation>
    <scope>NUCLEOTIDE SEQUENCE [LARGE SCALE GENOMIC DNA]</scope>
    <source>
        <strain evidence="5 6">CC-YHH848</strain>
    </source>
</reference>
<dbReference type="GO" id="GO:0042597">
    <property type="term" value="C:periplasmic space"/>
    <property type="evidence" value="ECO:0007669"/>
    <property type="project" value="UniProtKB-SubCell"/>
</dbReference>
<dbReference type="Pfam" id="PF09084">
    <property type="entry name" value="NMT1"/>
    <property type="match status" value="1"/>
</dbReference>
<organism evidence="5 6">
    <name type="scientific">Pseudothauera rhizosphaerae</name>
    <dbReference type="NCBI Taxonomy" id="2565932"/>
    <lineage>
        <taxon>Bacteria</taxon>
        <taxon>Pseudomonadati</taxon>
        <taxon>Pseudomonadota</taxon>
        <taxon>Betaproteobacteria</taxon>
        <taxon>Rhodocyclales</taxon>
        <taxon>Zoogloeaceae</taxon>
        <taxon>Pseudothauera</taxon>
    </lineage>
</organism>
<evidence type="ECO:0000256" key="3">
    <source>
        <dbReference type="ARBA" id="ARBA00022729"/>
    </source>
</evidence>
<accession>A0A4S4AU18</accession>
<evidence type="ECO:0000259" key="4">
    <source>
        <dbReference type="Pfam" id="PF09084"/>
    </source>
</evidence>
<protein>
    <recommendedName>
        <fullName evidence="4">SsuA/THI5-like domain-containing protein</fullName>
    </recommendedName>
</protein>
<evidence type="ECO:0000256" key="2">
    <source>
        <dbReference type="ARBA" id="ARBA00010742"/>
    </source>
</evidence>
<comment type="subcellular location">
    <subcellularLocation>
        <location evidence="1">Periplasm</location>
    </subcellularLocation>
</comment>
<dbReference type="OrthoDB" id="286202at2"/>
<dbReference type="SUPFAM" id="SSF53850">
    <property type="entry name" value="Periplasmic binding protein-like II"/>
    <property type="match status" value="1"/>
</dbReference>
<comment type="caution">
    <text evidence="5">The sequence shown here is derived from an EMBL/GenBank/DDBJ whole genome shotgun (WGS) entry which is preliminary data.</text>
</comment>
<name>A0A4S4AU18_9RHOO</name>
<dbReference type="Gene3D" id="3.40.190.10">
    <property type="entry name" value="Periplasmic binding protein-like II"/>
    <property type="match status" value="2"/>
</dbReference>
<dbReference type="Proteomes" id="UP000307956">
    <property type="component" value="Unassembled WGS sequence"/>
</dbReference>
<keyword evidence="6" id="KW-1185">Reference proteome</keyword>
<dbReference type="EMBL" id="SSOD01000004">
    <property type="protein sequence ID" value="THF62719.1"/>
    <property type="molecule type" value="Genomic_DNA"/>
</dbReference>
<dbReference type="PANTHER" id="PTHR30024:SF47">
    <property type="entry name" value="TAURINE-BINDING PERIPLASMIC PROTEIN"/>
    <property type="match status" value="1"/>
</dbReference>
<evidence type="ECO:0000256" key="1">
    <source>
        <dbReference type="ARBA" id="ARBA00004418"/>
    </source>
</evidence>
<comment type="similarity">
    <text evidence="2">Belongs to the bacterial solute-binding protein SsuA/TauA family.</text>
</comment>
<dbReference type="PANTHER" id="PTHR30024">
    <property type="entry name" value="ALIPHATIC SULFONATES-BINDING PROTEIN-RELATED"/>
    <property type="match status" value="1"/>
</dbReference>
<dbReference type="AlphaFoldDB" id="A0A4S4AU18"/>
<proteinExistence type="inferred from homology"/>